<protein>
    <submittedName>
        <fullName evidence="1">Uncharacterized protein</fullName>
    </submittedName>
</protein>
<sequence length="129" mass="14559">MRLTSRKKEILSYFEPVNRDWVTVEIGAPPFDVSGVAYLIYGVGVSDNRHWLESTRRTLETMVRDGLLERIRVRETRGTLRCETTATVIRYGLPGQCAVIRDSDGKKGAIDGECVRLHEQPGQPIAISR</sequence>
<accession>A0A765FWH1</accession>
<reference evidence="1" key="1">
    <citation type="journal article" date="2018" name="Genome Biol.">
        <title>SKESA: strategic k-mer extension for scrupulous assemblies.</title>
        <authorList>
            <person name="Souvorov A."/>
            <person name="Agarwala R."/>
            <person name="Lipman D.J."/>
        </authorList>
    </citation>
    <scope>NUCLEOTIDE SEQUENCE</scope>
    <source>
        <strain evidence="1">MA.CK_05/00002290</strain>
    </source>
</reference>
<dbReference type="EMBL" id="DAAYQX010000006">
    <property type="protein sequence ID" value="HAG5376603.1"/>
    <property type="molecule type" value="Genomic_DNA"/>
</dbReference>
<gene>
    <name evidence="1" type="ORF">G8P63_002840</name>
</gene>
<dbReference type="AlphaFoldDB" id="A0A765FWH1"/>
<proteinExistence type="predicted"/>
<reference evidence="1" key="2">
    <citation type="submission" date="2020-02" db="EMBL/GenBank/DDBJ databases">
        <authorList>
            <consortium name="NCBI Pathogen Detection Project"/>
        </authorList>
    </citation>
    <scope>NUCLEOTIDE SEQUENCE</scope>
    <source>
        <strain evidence="1">MA.CK_05/00002290</strain>
    </source>
</reference>
<organism evidence="1">
    <name type="scientific">Salmonella enterica</name>
    <name type="common">Salmonella choleraesuis</name>
    <dbReference type="NCBI Taxonomy" id="28901"/>
    <lineage>
        <taxon>Bacteria</taxon>
        <taxon>Pseudomonadati</taxon>
        <taxon>Pseudomonadota</taxon>
        <taxon>Gammaproteobacteria</taxon>
        <taxon>Enterobacterales</taxon>
        <taxon>Enterobacteriaceae</taxon>
        <taxon>Salmonella</taxon>
    </lineage>
</organism>
<evidence type="ECO:0000313" key="1">
    <source>
        <dbReference type="EMBL" id="HAG5376603.1"/>
    </source>
</evidence>
<name>A0A765FWH1_SALER</name>
<comment type="caution">
    <text evidence="1">The sequence shown here is derived from an EMBL/GenBank/DDBJ whole genome shotgun (WGS) entry which is preliminary data.</text>
</comment>